<dbReference type="NCBIfam" id="NF000755">
    <property type="entry name" value="PRK00046.1"/>
    <property type="match status" value="1"/>
</dbReference>
<comment type="catalytic activity">
    <reaction evidence="15 16">
        <text>UDP-N-acetyl-alpha-D-muramate + NADP(+) = UDP-N-acetyl-3-O-(1-carboxyvinyl)-alpha-D-glucosamine + NADPH + H(+)</text>
        <dbReference type="Rhea" id="RHEA:12248"/>
        <dbReference type="ChEBI" id="CHEBI:15378"/>
        <dbReference type="ChEBI" id="CHEBI:57783"/>
        <dbReference type="ChEBI" id="CHEBI:58349"/>
        <dbReference type="ChEBI" id="CHEBI:68483"/>
        <dbReference type="ChEBI" id="CHEBI:70757"/>
        <dbReference type="EC" id="1.3.1.98"/>
    </reaction>
</comment>
<dbReference type="Gene3D" id="3.30.465.10">
    <property type="match status" value="1"/>
</dbReference>
<keyword evidence="12 16" id="KW-0560">Oxidoreductase</keyword>
<comment type="subcellular location">
    <subcellularLocation>
        <location evidence="3 16">Cytoplasm</location>
    </subcellularLocation>
</comment>
<dbReference type="EC" id="1.3.1.98" evidence="16"/>
<keyword evidence="13 16" id="KW-0131">Cell cycle</keyword>
<dbReference type="NCBIfam" id="TIGR00179">
    <property type="entry name" value="murB"/>
    <property type="match status" value="1"/>
</dbReference>
<dbReference type="InterPro" id="IPR011601">
    <property type="entry name" value="MurB_C"/>
</dbReference>
<evidence type="ECO:0000256" key="15">
    <source>
        <dbReference type="ARBA" id="ARBA00048914"/>
    </source>
</evidence>
<feature type="active site" description="Proton donor" evidence="16">
    <location>
        <position position="236"/>
    </location>
</feature>
<dbReference type="GO" id="GO:0009252">
    <property type="term" value="P:peptidoglycan biosynthetic process"/>
    <property type="evidence" value="ECO:0007669"/>
    <property type="project" value="UniProtKB-UniRule"/>
</dbReference>
<dbReference type="GO" id="GO:0008762">
    <property type="term" value="F:UDP-N-acetylmuramate dehydrogenase activity"/>
    <property type="evidence" value="ECO:0007669"/>
    <property type="project" value="UniProtKB-UniRule"/>
</dbReference>
<reference evidence="18 19" key="1">
    <citation type="journal article" date="2016" name="Nat. Commun.">
        <title>Thousands of microbial genomes shed light on interconnected biogeochemical processes in an aquifer system.</title>
        <authorList>
            <person name="Anantharaman K."/>
            <person name="Brown C.T."/>
            <person name="Hug L.A."/>
            <person name="Sharon I."/>
            <person name="Castelle C.J."/>
            <person name="Probst A.J."/>
            <person name="Thomas B.C."/>
            <person name="Singh A."/>
            <person name="Wilkins M.J."/>
            <person name="Karaoz U."/>
            <person name="Brodie E.L."/>
            <person name="Williams K.H."/>
            <person name="Hubbard S.S."/>
            <person name="Banfield J.F."/>
        </authorList>
    </citation>
    <scope>NUCLEOTIDE SEQUENCE [LARGE SCALE GENOMIC DNA]</scope>
</reference>
<evidence type="ECO:0000259" key="17">
    <source>
        <dbReference type="PROSITE" id="PS51387"/>
    </source>
</evidence>
<evidence type="ECO:0000256" key="1">
    <source>
        <dbReference type="ARBA" id="ARBA00001974"/>
    </source>
</evidence>
<dbReference type="Pfam" id="PF01565">
    <property type="entry name" value="FAD_binding_4"/>
    <property type="match status" value="1"/>
</dbReference>
<dbReference type="InterPro" id="IPR036635">
    <property type="entry name" value="MurB_C_sf"/>
</dbReference>
<evidence type="ECO:0000256" key="10">
    <source>
        <dbReference type="ARBA" id="ARBA00022960"/>
    </source>
</evidence>
<dbReference type="GO" id="GO:0051301">
    <property type="term" value="P:cell division"/>
    <property type="evidence" value="ECO:0007669"/>
    <property type="project" value="UniProtKB-KW"/>
</dbReference>
<sequence>MHRLFINIAPLTTMQLPVMAEVFYAKNVDHILEFFNKLEKGVKPIILGGGSNLIISPEIKNRPILKMEIMGIEIISNERDFVLIKLGAGENWDNFVSRACATNLSGIEAMSAIPGTVGATPVQNVGAYGQEVKDTILNVEVFDIEDKKIKILTNVDCKFSYRDSIFKNEGKNKFVIISVTFKLLKQFPEIPKYVDVKKYFIENNINNPSLIQIRDAIINIRHTKLPDPKIIFNTGSFFKNPIIDKNEALKIKESYLDMPSFTVISNANIENKSSNSIYEQVKIPAGWLIEKVGMKGYDFGKVATYKNNAIVLINKGDASYQDIINAKDKIIASVYEKFGITLETEPEFVN</sequence>
<dbReference type="Gene3D" id="3.90.78.10">
    <property type="entry name" value="UDP-N-acetylenolpyruvoylglucosamine reductase, C-terminal domain"/>
    <property type="match status" value="1"/>
</dbReference>
<name>A0A1F6WMN0_9BACT</name>
<evidence type="ECO:0000256" key="13">
    <source>
        <dbReference type="ARBA" id="ARBA00023306"/>
    </source>
</evidence>
<dbReference type="InterPro" id="IPR016167">
    <property type="entry name" value="FAD-bd_PCMH_sub1"/>
</dbReference>
<keyword evidence="5 16" id="KW-0963">Cytoplasm</keyword>
<keyword evidence="6 16" id="KW-0132">Cell division</keyword>
<evidence type="ECO:0000256" key="8">
    <source>
        <dbReference type="ARBA" id="ARBA00022827"/>
    </source>
</evidence>
<dbReference type="PANTHER" id="PTHR21071:SF4">
    <property type="entry name" value="UDP-N-ACETYLENOLPYRUVOYLGLUCOSAMINE REDUCTASE"/>
    <property type="match status" value="1"/>
</dbReference>
<keyword evidence="8 16" id="KW-0274">FAD</keyword>
<evidence type="ECO:0000256" key="9">
    <source>
        <dbReference type="ARBA" id="ARBA00022857"/>
    </source>
</evidence>
<evidence type="ECO:0000256" key="16">
    <source>
        <dbReference type="HAMAP-Rule" id="MF_00037"/>
    </source>
</evidence>
<comment type="function">
    <text evidence="2 16">Cell wall formation.</text>
</comment>
<dbReference type="Pfam" id="PF02873">
    <property type="entry name" value="MurB_C"/>
    <property type="match status" value="1"/>
</dbReference>
<feature type="domain" description="FAD-binding PCMH-type" evidence="17">
    <location>
        <begin position="15"/>
        <end position="186"/>
    </location>
</feature>
<feature type="active site" evidence="16">
    <location>
        <position position="345"/>
    </location>
</feature>
<evidence type="ECO:0000256" key="14">
    <source>
        <dbReference type="ARBA" id="ARBA00023316"/>
    </source>
</evidence>
<evidence type="ECO:0000256" key="5">
    <source>
        <dbReference type="ARBA" id="ARBA00022490"/>
    </source>
</evidence>
<evidence type="ECO:0000256" key="6">
    <source>
        <dbReference type="ARBA" id="ARBA00022618"/>
    </source>
</evidence>
<organism evidence="18 19">
    <name type="scientific">Candidatus Nomurabacteria bacterium RIFCSPLOWO2_01_FULL_33_17</name>
    <dbReference type="NCBI Taxonomy" id="1801764"/>
    <lineage>
        <taxon>Bacteria</taxon>
        <taxon>Candidatus Nomuraibacteriota</taxon>
    </lineage>
</organism>
<comment type="caution">
    <text evidence="18">The sequence shown here is derived from an EMBL/GenBank/DDBJ whole genome shotgun (WGS) entry which is preliminary data.</text>
</comment>
<keyword evidence="14 16" id="KW-0961">Cell wall biogenesis/degradation</keyword>
<dbReference type="InterPro" id="IPR016169">
    <property type="entry name" value="FAD-bd_PCMH_sub2"/>
</dbReference>
<evidence type="ECO:0000256" key="2">
    <source>
        <dbReference type="ARBA" id="ARBA00003921"/>
    </source>
</evidence>
<dbReference type="PROSITE" id="PS51387">
    <property type="entry name" value="FAD_PCMH"/>
    <property type="match status" value="1"/>
</dbReference>
<evidence type="ECO:0000256" key="4">
    <source>
        <dbReference type="ARBA" id="ARBA00004752"/>
    </source>
</evidence>
<dbReference type="InterPro" id="IPR003170">
    <property type="entry name" value="MurB"/>
</dbReference>
<keyword evidence="7 16" id="KW-0285">Flavoprotein</keyword>
<proteinExistence type="inferred from homology"/>
<evidence type="ECO:0000256" key="11">
    <source>
        <dbReference type="ARBA" id="ARBA00022984"/>
    </source>
</evidence>
<dbReference type="AlphaFoldDB" id="A0A1F6WMN0"/>
<comment type="similarity">
    <text evidence="16">Belongs to the MurB family.</text>
</comment>
<dbReference type="GO" id="GO:0071555">
    <property type="term" value="P:cell wall organization"/>
    <property type="evidence" value="ECO:0007669"/>
    <property type="project" value="UniProtKB-KW"/>
</dbReference>
<dbReference type="NCBIfam" id="NF010478">
    <property type="entry name" value="PRK13903.1"/>
    <property type="match status" value="1"/>
</dbReference>
<comment type="pathway">
    <text evidence="4 16">Cell wall biogenesis; peptidoglycan biosynthesis.</text>
</comment>
<keyword evidence="11 16" id="KW-0573">Peptidoglycan synthesis</keyword>
<dbReference type="GO" id="GO:0008360">
    <property type="term" value="P:regulation of cell shape"/>
    <property type="evidence" value="ECO:0007669"/>
    <property type="project" value="UniProtKB-KW"/>
</dbReference>
<dbReference type="InterPro" id="IPR036318">
    <property type="entry name" value="FAD-bd_PCMH-like_sf"/>
</dbReference>
<feature type="active site" evidence="16">
    <location>
        <position position="162"/>
    </location>
</feature>
<dbReference type="GO" id="GO:0005829">
    <property type="term" value="C:cytosol"/>
    <property type="evidence" value="ECO:0007669"/>
    <property type="project" value="TreeGrafter"/>
</dbReference>
<protein>
    <recommendedName>
        <fullName evidence="16">UDP-N-acetylenolpyruvoylglucosamine reductase</fullName>
        <ecNumber evidence="16">1.3.1.98</ecNumber>
    </recommendedName>
    <alternativeName>
        <fullName evidence="16">UDP-N-acetylmuramate dehydrogenase</fullName>
    </alternativeName>
</protein>
<evidence type="ECO:0000313" key="18">
    <source>
        <dbReference type="EMBL" id="OGI83151.1"/>
    </source>
</evidence>
<dbReference type="InterPro" id="IPR006094">
    <property type="entry name" value="Oxid_FAD_bind_N"/>
</dbReference>
<dbReference type="PANTHER" id="PTHR21071">
    <property type="entry name" value="UDP-N-ACETYLENOLPYRUVOYLGLUCOSAMINE REDUCTASE"/>
    <property type="match status" value="1"/>
</dbReference>
<dbReference type="SUPFAM" id="SSF56194">
    <property type="entry name" value="Uridine diphospho-N-Acetylenolpyruvylglucosamine reductase, MurB, C-terminal domain"/>
    <property type="match status" value="1"/>
</dbReference>
<evidence type="ECO:0000256" key="3">
    <source>
        <dbReference type="ARBA" id="ARBA00004496"/>
    </source>
</evidence>
<evidence type="ECO:0000256" key="12">
    <source>
        <dbReference type="ARBA" id="ARBA00023002"/>
    </source>
</evidence>
<dbReference type="Gene3D" id="3.30.43.10">
    <property type="entry name" value="Uridine Diphospho-n-acetylenolpyruvylglucosamine Reductase, domain 2"/>
    <property type="match status" value="1"/>
</dbReference>
<dbReference type="InterPro" id="IPR016166">
    <property type="entry name" value="FAD-bd_PCMH"/>
</dbReference>
<evidence type="ECO:0000256" key="7">
    <source>
        <dbReference type="ARBA" id="ARBA00022630"/>
    </source>
</evidence>
<dbReference type="EMBL" id="MFUO01000036">
    <property type="protein sequence ID" value="OGI83151.1"/>
    <property type="molecule type" value="Genomic_DNA"/>
</dbReference>
<dbReference type="SUPFAM" id="SSF56176">
    <property type="entry name" value="FAD-binding/transporter-associated domain-like"/>
    <property type="match status" value="1"/>
</dbReference>
<dbReference type="Proteomes" id="UP000178184">
    <property type="component" value="Unassembled WGS sequence"/>
</dbReference>
<gene>
    <name evidence="16" type="primary">murB</name>
    <name evidence="18" type="ORF">A2903_02040</name>
</gene>
<comment type="cofactor">
    <cofactor evidence="1 16">
        <name>FAD</name>
        <dbReference type="ChEBI" id="CHEBI:57692"/>
    </cofactor>
</comment>
<evidence type="ECO:0000313" key="19">
    <source>
        <dbReference type="Proteomes" id="UP000178184"/>
    </source>
</evidence>
<dbReference type="HAMAP" id="MF_00037">
    <property type="entry name" value="MurB"/>
    <property type="match status" value="1"/>
</dbReference>
<keyword evidence="10 16" id="KW-0133">Cell shape</keyword>
<accession>A0A1F6WMN0</accession>
<dbReference type="GO" id="GO:0071949">
    <property type="term" value="F:FAD binding"/>
    <property type="evidence" value="ECO:0007669"/>
    <property type="project" value="InterPro"/>
</dbReference>
<keyword evidence="9 16" id="KW-0521">NADP</keyword>
<dbReference type="UniPathway" id="UPA00219"/>
<dbReference type="STRING" id="1801764.A2903_02040"/>